<comment type="caution">
    <text evidence="1">The sequence shown here is derived from an EMBL/GenBank/DDBJ whole genome shotgun (WGS) entry which is preliminary data.</text>
</comment>
<organism evidence="1 2">
    <name type="scientific">Amycolatopsis echigonensis</name>
    <dbReference type="NCBI Taxonomy" id="2576905"/>
    <lineage>
        <taxon>Bacteria</taxon>
        <taxon>Bacillati</taxon>
        <taxon>Actinomycetota</taxon>
        <taxon>Actinomycetes</taxon>
        <taxon>Pseudonocardiales</taxon>
        <taxon>Pseudonocardiaceae</taxon>
        <taxon>Amycolatopsis</taxon>
    </lineage>
</organism>
<dbReference type="Proteomes" id="UP000233750">
    <property type="component" value="Unassembled WGS sequence"/>
</dbReference>
<dbReference type="AlphaFoldDB" id="A0A2N3X166"/>
<accession>A0A2N3X166</accession>
<name>A0A2N3X166_9PSEU</name>
<evidence type="ECO:0000313" key="1">
    <source>
        <dbReference type="EMBL" id="PKV99863.1"/>
    </source>
</evidence>
<proteinExistence type="predicted"/>
<keyword evidence="2" id="KW-1185">Reference proteome</keyword>
<dbReference type="EMBL" id="PJMY01000002">
    <property type="protein sequence ID" value="PKV99863.1"/>
    <property type="molecule type" value="Genomic_DNA"/>
</dbReference>
<gene>
    <name evidence="1" type="ORF">ATK30_0854</name>
</gene>
<dbReference type="RefSeq" id="WP_009151783.1">
    <property type="nucleotide sequence ID" value="NZ_PJMY01000002.1"/>
</dbReference>
<dbReference type="OrthoDB" id="4541270at2"/>
<evidence type="ECO:0000313" key="2">
    <source>
        <dbReference type="Proteomes" id="UP000233750"/>
    </source>
</evidence>
<protein>
    <submittedName>
        <fullName evidence="1">Uncharacterized protein</fullName>
    </submittedName>
</protein>
<reference evidence="1 2" key="1">
    <citation type="submission" date="2017-12" db="EMBL/GenBank/DDBJ databases">
        <title>Sequencing the genomes of 1000 Actinobacteria strains.</title>
        <authorList>
            <person name="Klenk H.-P."/>
        </authorList>
    </citation>
    <scope>NUCLEOTIDE SEQUENCE [LARGE SCALE GENOMIC DNA]</scope>
    <source>
        <strain evidence="1 2">DSM 45165</strain>
    </source>
</reference>
<sequence>MTAVIDDHPALAEQKPDQRARDYRDVFAWPTTIDSVTGDVRLQLGTTVDALIMRAGFAGEVNNFLARHMLRAPIIVVPGDPNDWIFLTQPRTPLRQSSWDDLVRIQVGWKQRGDSILLPALDNVDEGVRWLEQPQPHMTLPPWTAVVGAARSTSSLCGTW</sequence>